<comment type="caution">
    <text evidence="4">The sequence shown here is derived from an EMBL/GenBank/DDBJ whole genome shotgun (WGS) entry which is preliminary data.</text>
</comment>
<feature type="compositionally biased region" description="Polar residues" evidence="1">
    <location>
        <begin position="43"/>
        <end position="53"/>
    </location>
</feature>
<evidence type="ECO:0000313" key="5">
    <source>
        <dbReference type="Proteomes" id="UP000215771"/>
    </source>
</evidence>
<dbReference type="Proteomes" id="UP000215771">
    <property type="component" value="Unassembled WGS sequence"/>
</dbReference>
<dbReference type="Gene3D" id="2.60.40.10">
    <property type="entry name" value="Immunoglobulins"/>
    <property type="match status" value="1"/>
</dbReference>
<accession>A0A269PFE6</accession>
<feature type="signal peptide" evidence="2">
    <location>
        <begin position="1"/>
        <end position="36"/>
    </location>
</feature>
<evidence type="ECO:0000259" key="3">
    <source>
        <dbReference type="Pfam" id="PF21959"/>
    </source>
</evidence>
<protein>
    <recommendedName>
        <fullName evidence="3">DUF6923 domain-containing protein</fullName>
    </recommendedName>
</protein>
<gene>
    <name evidence="4" type="ORF">CIG21_02830</name>
</gene>
<evidence type="ECO:0000256" key="2">
    <source>
        <dbReference type="SAM" id="SignalP"/>
    </source>
</evidence>
<feature type="domain" description="DUF6923" evidence="3">
    <location>
        <begin position="784"/>
        <end position="1069"/>
    </location>
</feature>
<dbReference type="EMBL" id="NQMQ01000003">
    <property type="protein sequence ID" value="PAJ70818.1"/>
    <property type="molecule type" value="Genomic_DNA"/>
</dbReference>
<dbReference type="GO" id="GO:0005975">
    <property type="term" value="P:carbohydrate metabolic process"/>
    <property type="evidence" value="ECO:0007669"/>
    <property type="project" value="UniProtKB-ARBA"/>
</dbReference>
<proteinExistence type="predicted"/>
<feature type="chain" id="PRO_5013012477" description="DUF6923 domain-containing protein" evidence="2">
    <location>
        <begin position="37"/>
        <end position="1413"/>
    </location>
</feature>
<name>A0A269PFE6_9CORY</name>
<dbReference type="InterPro" id="IPR054215">
    <property type="entry name" value="DUF6923"/>
</dbReference>
<reference evidence="4 5" key="1">
    <citation type="submission" date="2017-08" db="EMBL/GenBank/DDBJ databases">
        <authorList>
            <person name="de Groot N.N."/>
        </authorList>
    </citation>
    <scope>NUCLEOTIDE SEQUENCE [LARGE SCALE GENOMIC DNA]</scope>
    <source>
        <strain evidence="4 5">NBT06-6</strain>
    </source>
</reference>
<sequence>MRSTSMRHTTTRSRVARPVRALLAAVLVMAIGTAPAGVAEPTADQSAPDSVSAEQPALDAGLPSVDSGAAEAADGVSGTDAAAPASPSGAATSPAQSSPAATPRGTAPLGPSPLFPGAVTEDGITVKRDGDVDTIHVHDSEGELWQWGGKASEENIFALTRKGEVTEVLSVTADGRELDRKKFGWVNTKDGTFIGFDLNALQTIPPVDVTIKVKTETKGEYDIAESEDIPTKIEFIGLDGQPEEEDLTALGYRVSAGSGQAWSLERKMETSDLTGGTVNIPSTPGLGISGNGKPFLSTTVTGSHPNQIGKDIRVTRVRVWNEENNSNRVNLPMVLRKNGTRYYPSSNIETLPIKDDRGRIKGYDIQFFDPVDGKPGENVDIWSGNDIAMVFNSSTGRVTPSNYKMEVYGSYRVDERLRNTYSWEEKVGDTVMRSTVYPADSEGVSRVEVSRTTTEEGEIFGHIWGSVKEQNGYFLSNEAGEPTVRITAPNGKVLYERTAPAVFNGDPFPNVAQNDPENRGWGGVDFYLPERIAAPVGSKIELIMNFKPNPDVGPYNVVDKYVAGPTGPVIMSVGFAPEDLVQDAFDDKCQVFGDGGSGKHKYYQGVISENTAGGPGQRVIRVTGVPQELATEKITLTVPEGSRITKDRVEIFYTSQLDGGLTTSSSQGATRRNMNAYSEVSADGRTLTVRPPGGGNDAIAKGGAFDVSVSTDYAGLDIDARVQLVGAARDIKIGKVTDSPTDEVQMATPAPKRTLTDEERLQGTQVYVSTSVDANGGTGNRTLMVKTNLSQQIQGSDKFQKIGDSDWIYNGLAYDPADNWLYAISQYRKAPDGKSDCYPPGNLLQINPVTGAVRNLGPVLDANGVPLFDYSYNKGQQGLNDMMLINSGVVSNGTLYLANGALSGTQKLYKVPLPSSKNFGAPTPQGTKIDGSRTVSEDLAVHPDDPGHAWGIVGSNHYGKTGVDWKKFNANGGPIILERLDLQTGKAEYFPLTEAQRTTKGGEVLKAETTFGKAWTYANGNLGFAVGGQSSAGSPGAQIRITNPSSPDRVIQVEEVLWNVPFSYNTDASSNGLRAEGNPQSDLAVLKQRVFPDDQNFQKELAQAKEKIGSEFKQYTFWEVQIKNVGDGASSGGRVEDEIPEGYLRDSIGFLPGTLVNGNRPSEDWAKFTSKETLNTMTGYLELSSGALWPGESARFFIFAKQPDGACAPNAATVFNNDNDTNQTNNKVEAGCDGSSAVQLRMNKVDYGNRKVALDGARFELHEMVNGAPAPESIELSKAADGVGYSTEKVLKRDTEYMLIETQAPSREVDNQRVQYSLLTEPVIFKISKQDGKDVVAFRGQNGEFSTDSPVMSVWQGSDLPEKETDTVYLELANVRQGNLPKTGGPGLQAPLALSTVLMLVGAALARRRMTQA</sequence>
<feature type="compositionally biased region" description="Low complexity" evidence="1">
    <location>
        <begin position="81"/>
        <end position="103"/>
    </location>
</feature>
<dbReference type="InterPro" id="IPR013783">
    <property type="entry name" value="Ig-like_fold"/>
</dbReference>
<organism evidence="4 5">
    <name type="scientific">Corynebacterium hadale</name>
    <dbReference type="NCBI Taxonomy" id="2026255"/>
    <lineage>
        <taxon>Bacteria</taxon>
        <taxon>Bacillati</taxon>
        <taxon>Actinomycetota</taxon>
        <taxon>Actinomycetes</taxon>
        <taxon>Mycobacteriales</taxon>
        <taxon>Corynebacteriaceae</taxon>
        <taxon>Corynebacterium</taxon>
    </lineage>
</organism>
<evidence type="ECO:0000256" key="1">
    <source>
        <dbReference type="SAM" id="MobiDB-lite"/>
    </source>
</evidence>
<keyword evidence="2" id="KW-0732">Signal</keyword>
<dbReference type="Pfam" id="PF21959">
    <property type="entry name" value="DUF6923"/>
    <property type="match status" value="1"/>
</dbReference>
<feature type="region of interest" description="Disordered" evidence="1">
    <location>
        <begin position="39"/>
        <end position="120"/>
    </location>
</feature>
<evidence type="ECO:0000313" key="4">
    <source>
        <dbReference type="EMBL" id="PAJ70818.1"/>
    </source>
</evidence>